<sequence>MPLTCTKPSDKRAFPNLSGDRSGPYGSTGYLASYSMFKDTTRAVSRPETSGFPTRNPESQIMHPWCYKNEDISFPLGCPELNPVPKSRPDPKSGSGHSSGYHANFHIFSCE</sequence>
<reference evidence="3" key="1">
    <citation type="submission" date="2016-11" db="UniProtKB">
        <authorList>
            <consortium name="WormBaseParasite"/>
        </authorList>
    </citation>
    <scope>IDENTIFICATION</scope>
</reference>
<protein>
    <submittedName>
        <fullName evidence="3">Outer dense fiber of sperm tails 3 like 2</fullName>
    </submittedName>
</protein>
<evidence type="ECO:0000313" key="2">
    <source>
        <dbReference type="Proteomes" id="UP000095287"/>
    </source>
</evidence>
<accession>A0A1I8A1R7</accession>
<proteinExistence type="predicted"/>
<dbReference type="Proteomes" id="UP000095287">
    <property type="component" value="Unplaced"/>
</dbReference>
<evidence type="ECO:0000313" key="3">
    <source>
        <dbReference type="WBParaSite" id="L893_g31991.t1"/>
    </source>
</evidence>
<dbReference type="WBParaSite" id="L893_g31991.t1">
    <property type="protein sequence ID" value="L893_g31991.t1"/>
    <property type="gene ID" value="L893_g31991"/>
</dbReference>
<organism evidence="2 3">
    <name type="scientific">Steinernema glaseri</name>
    <dbReference type="NCBI Taxonomy" id="37863"/>
    <lineage>
        <taxon>Eukaryota</taxon>
        <taxon>Metazoa</taxon>
        <taxon>Ecdysozoa</taxon>
        <taxon>Nematoda</taxon>
        <taxon>Chromadorea</taxon>
        <taxon>Rhabditida</taxon>
        <taxon>Tylenchina</taxon>
        <taxon>Panagrolaimomorpha</taxon>
        <taxon>Strongyloidoidea</taxon>
        <taxon>Steinernematidae</taxon>
        <taxon>Steinernema</taxon>
    </lineage>
</organism>
<name>A0A1I8A1R7_9BILA</name>
<feature type="region of interest" description="Disordered" evidence="1">
    <location>
        <begin position="78"/>
        <end position="111"/>
    </location>
</feature>
<dbReference type="AlphaFoldDB" id="A0A1I8A1R7"/>
<feature type="region of interest" description="Disordered" evidence="1">
    <location>
        <begin position="1"/>
        <end position="25"/>
    </location>
</feature>
<evidence type="ECO:0000256" key="1">
    <source>
        <dbReference type="SAM" id="MobiDB-lite"/>
    </source>
</evidence>
<keyword evidence="2" id="KW-1185">Reference proteome</keyword>